<feature type="compositionally biased region" description="Polar residues" evidence="4">
    <location>
        <begin position="550"/>
        <end position="565"/>
    </location>
</feature>
<dbReference type="CDD" id="cd00200">
    <property type="entry name" value="WD40"/>
    <property type="match status" value="1"/>
</dbReference>
<dbReference type="KEGG" id="ter:Tery_3932"/>
<dbReference type="PROSITE" id="PS00678">
    <property type="entry name" value="WD_REPEATS_1"/>
    <property type="match status" value="3"/>
</dbReference>
<dbReference type="PANTHER" id="PTHR19846:SF0">
    <property type="entry name" value="PRE-MRNA PROCESSING FACTOR 4"/>
    <property type="match status" value="1"/>
</dbReference>
<dbReference type="GO" id="GO:0017070">
    <property type="term" value="F:U6 snRNA binding"/>
    <property type="evidence" value="ECO:0007669"/>
    <property type="project" value="TreeGrafter"/>
</dbReference>
<keyword evidence="2" id="KW-0677">Repeat</keyword>
<evidence type="ECO:0000259" key="5">
    <source>
        <dbReference type="PROSITE" id="PS51272"/>
    </source>
</evidence>
<dbReference type="PROSITE" id="PS50294">
    <property type="entry name" value="WD_REPEATS_REGION"/>
    <property type="match status" value="4"/>
</dbReference>
<sequence length="914" mass="102280">MMKIYKWHPILALFLWLSIIISPELLDRKKITPALAETTLQDIKNHFAQGCIDSLLDKKIILGDYKNKTFRANTPVTRAEFAAMITQAFPDTKIVRNPINFVDIPQDYWGYDAIKKSYEMGFLSAYIGKTFNPTFKIKRWQVLTALSRGLNYQASSSSTQKLNKIFDDAAEIPEEVKKSIAAATEKGIVVNYPNVRLLNPNENATRSDVATFLCQAIVNNQKNSNEVIVQVPSEYIASFDKNTQLKTRDTLPKNTIETIKNRENSNLKTTGETSLENTNIPGIVERFDDGNLQAEIIYRQANNTDLVSDLYLKIIRGGKTILNQPIPVESLASASDSTMALLAGRFVKVQLLDLDGDKESEVLVDLFTINNSNAPFIGGTYSFIYRYEPKENQYTMLRHYWGNINYRVTDLDNDNIPEFKSFDSRFANVFSNLNDSFFPVRIFQYYQGEILDVTKKYPVQINSDASEMWLEFYRRLNKKQNIKGVLAAYLANKYMLGEKEEGWKSIESAYQGSDRSTYFANLRNFLTEKGYDTNQQIQPQTMLENFNPESQDNVSSFTNKTSPKVTTNNTENTEIKIKRPPQSSYSRTIPAIPKTLSPTENSVNSETLRQADITNNIVLAPKLVTSISNKQPDSILSLTISFNGKILASSSGKNIQLWNLETAKLLDTLSSHTTNVRSVAISPDGKTLASGSEDGTVKLWDISTGKVLTSFDHSGLITAVGFTADGRAVIGCSSDSGMKLWDIETGELLHRMNGTQPIAFGVDGLQMAASGGPRYIRLWNVAEGQLLKNLPIPSRNNNQGIQAIAFSQDGQTLAHAMRGESQVLVWNVETWEVRHTLKEHSQAIQAIAISPDGKILASSGEDGKIYLWDMASGKLLRSIKGYGAIVFSPDSQQLVSVTEDNMIQLWQIYGSARE</sequence>
<dbReference type="EMBL" id="CP000393">
    <property type="protein sequence ID" value="ABG52963.1"/>
    <property type="molecule type" value="Genomic_DNA"/>
</dbReference>
<gene>
    <name evidence="6" type="ordered locus">Tery_3932</name>
</gene>
<protein>
    <submittedName>
        <fullName evidence="6">WD-40 repeat</fullName>
    </submittedName>
</protein>
<dbReference type="OrthoDB" id="1522627at2"/>
<dbReference type="Pfam" id="PF00400">
    <property type="entry name" value="WD40"/>
    <property type="match status" value="5"/>
</dbReference>
<organism evidence="6">
    <name type="scientific">Trichodesmium erythraeum (strain IMS101)</name>
    <dbReference type="NCBI Taxonomy" id="203124"/>
    <lineage>
        <taxon>Bacteria</taxon>
        <taxon>Bacillati</taxon>
        <taxon>Cyanobacteriota</taxon>
        <taxon>Cyanophyceae</taxon>
        <taxon>Oscillatoriophycideae</taxon>
        <taxon>Oscillatoriales</taxon>
        <taxon>Microcoleaceae</taxon>
        <taxon>Trichodesmium</taxon>
    </lineage>
</organism>
<dbReference type="InterPro" id="IPR020472">
    <property type="entry name" value="WD40_PAC1"/>
</dbReference>
<evidence type="ECO:0000256" key="4">
    <source>
        <dbReference type="SAM" id="MobiDB-lite"/>
    </source>
</evidence>
<feature type="region of interest" description="Disordered" evidence="4">
    <location>
        <begin position="550"/>
        <end position="603"/>
    </location>
</feature>
<dbReference type="InterPro" id="IPR015943">
    <property type="entry name" value="WD40/YVTN_repeat-like_dom_sf"/>
</dbReference>
<dbReference type="GO" id="GO:0000398">
    <property type="term" value="P:mRNA splicing, via spliceosome"/>
    <property type="evidence" value="ECO:0007669"/>
    <property type="project" value="TreeGrafter"/>
</dbReference>
<evidence type="ECO:0000256" key="1">
    <source>
        <dbReference type="ARBA" id="ARBA00022574"/>
    </source>
</evidence>
<dbReference type="PRINTS" id="PR00320">
    <property type="entry name" value="GPROTEINBRPT"/>
</dbReference>
<dbReference type="eggNOG" id="COG2319">
    <property type="taxonomic scope" value="Bacteria"/>
</dbReference>
<dbReference type="HOGENOM" id="CLU_318291_0_0_3"/>
<feature type="repeat" description="WD" evidence="3">
    <location>
        <begin position="884"/>
        <end position="914"/>
    </location>
</feature>
<feature type="repeat" description="WD" evidence="3">
    <location>
        <begin position="710"/>
        <end position="751"/>
    </location>
</feature>
<dbReference type="PROSITE" id="PS50082">
    <property type="entry name" value="WD_REPEATS_2"/>
    <property type="match status" value="4"/>
</dbReference>
<dbReference type="Pfam" id="PF00395">
    <property type="entry name" value="SLH"/>
    <property type="match status" value="2"/>
</dbReference>
<evidence type="ECO:0000256" key="2">
    <source>
        <dbReference type="ARBA" id="ARBA00022737"/>
    </source>
</evidence>
<feature type="domain" description="SLH" evidence="5">
    <location>
        <begin position="100"/>
        <end position="160"/>
    </location>
</feature>
<dbReference type="SMART" id="SM00320">
    <property type="entry name" value="WD40"/>
    <property type="match status" value="7"/>
</dbReference>
<dbReference type="InterPro" id="IPR001680">
    <property type="entry name" value="WD40_rpt"/>
</dbReference>
<dbReference type="SUPFAM" id="SSF50978">
    <property type="entry name" value="WD40 repeat-like"/>
    <property type="match status" value="1"/>
</dbReference>
<dbReference type="InterPro" id="IPR001119">
    <property type="entry name" value="SLH_dom"/>
</dbReference>
<feature type="domain" description="SLH" evidence="5">
    <location>
        <begin position="163"/>
        <end position="227"/>
    </location>
</feature>
<dbReference type="PROSITE" id="PS51272">
    <property type="entry name" value="SLH"/>
    <property type="match status" value="3"/>
</dbReference>
<accession>Q10XR1</accession>
<dbReference type="InterPro" id="IPR036322">
    <property type="entry name" value="WD40_repeat_dom_sf"/>
</dbReference>
<evidence type="ECO:0000313" key="6">
    <source>
        <dbReference type="EMBL" id="ABG52963.1"/>
    </source>
</evidence>
<dbReference type="Gene3D" id="2.130.10.10">
    <property type="entry name" value="YVTN repeat-like/Quinoprotein amine dehydrogenase"/>
    <property type="match status" value="2"/>
</dbReference>
<proteinExistence type="predicted"/>
<dbReference type="InterPro" id="IPR019775">
    <property type="entry name" value="WD40_repeat_CS"/>
</dbReference>
<feature type="repeat" description="WD" evidence="3">
    <location>
        <begin position="837"/>
        <end position="878"/>
    </location>
</feature>
<dbReference type="PANTHER" id="PTHR19846">
    <property type="entry name" value="WD40 REPEAT PROTEIN"/>
    <property type="match status" value="1"/>
</dbReference>
<dbReference type="RefSeq" id="WP_011613293.1">
    <property type="nucleotide sequence ID" value="NC_008312.1"/>
</dbReference>
<keyword evidence="1 3" id="KW-0853">WD repeat</keyword>
<dbReference type="GO" id="GO:0030621">
    <property type="term" value="F:U4 snRNA binding"/>
    <property type="evidence" value="ECO:0007669"/>
    <property type="project" value="TreeGrafter"/>
</dbReference>
<feature type="domain" description="SLH" evidence="5">
    <location>
        <begin position="35"/>
        <end position="99"/>
    </location>
</feature>
<dbReference type="AlphaFoldDB" id="Q10XR1"/>
<reference evidence="6" key="1">
    <citation type="submission" date="2006-06" db="EMBL/GenBank/DDBJ databases">
        <title>Complete sequence of Trichodesmium erythraeum IMS101.</title>
        <authorList>
            <consortium name="US DOE Joint Genome Institute"/>
            <person name="Copeland A."/>
            <person name="Lucas S."/>
            <person name="Lapidus A."/>
            <person name="Barry K."/>
            <person name="Detter J.C."/>
            <person name="Glavina del Rio T."/>
            <person name="Hammon N."/>
            <person name="Israni S."/>
            <person name="Dalin E."/>
            <person name="Tice H."/>
            <person name="Pitluck S."/>
            <person name="Kiss H."/>
            <person name="Munk A.C."/>
            <person name="Brettin T."/>
            <person name="Bruce D."/>
            <person name="Han C."/>
            <person name="Tapia R."/>
            <person name="Gilna P."/>
            <person name="Schmutz J."/>
            <person name="Larimer F."/>
            <person name="Land M."/>
            <person name="Hauser L."/>
            <person name="Kyrpides N."/>
            <person name="Kim E."/>
            <person name="Richardson P."/>
        </authorList>
    </citation>
    <scope>NUCLEOTIDE SEQUENCE [LARGE SCALE GENOMIC DNA]</scope>
    <source>
        <strain evidence="6">IMS101</strain>
    </source>
</reference>
<feature type="repeat" description="WD" evidence="3">
    <location>
        <begin position="669"/>
        <end position="710"/>
    </location>
</feature>
<evidence type="ECO:0000256" key="3">
    <source>
        <dbReference type="PROSITE-ProRule" id="PRU00221"/>
    </source>
</evidence>
<dbReference type="STRING" id="203124.Tery_3932"/>
<name>Q10XR1_TRIEI</name>